<dbReference type="OrthoDB" id="5979667at2759"/>
<keyword evidence="2" id="KW-1133">Transmembrane helix</keyword>
<dbReference type="Proteomes" id="UP000271098">
    <property type="component" value="Unassembled WGS sequence"/>
</dbReference>
<dbReference type="EMBL" id="UYRT01082860">
    <property type="protein sequence ID" value="VDN26579.1"/>
    <property type="molecule type" value="Genomic_DNA"/>
</dbReference>
<feature type="region of interest" description="Disordered" evidence="1">
    <location>
        <begin position="231"/>
        <end position="260"/>
    </location>
</feature>
<keyword evidence="4" id="KW-1185">Reference proteome</keyword>
<evidence type="ECO:0000256" key="2">
    <source>
        <dbReference type="SAM" id="Phobius"/>
    </source>
</evidence>
<gene>
    <name evidence="3" type="ORF">GPUH_LOCUS15740</name>
</gene>
<dbReference type="PANTHER" id="PTHR14796:SF3">
    <property type="entry name" value="NEURENSIN 1-LIKE-RELATED"/>
    <property type="match status" value="1"/>
</dbReference>
<sequence length="260" mass="27958">MTIFGRGSTTKKENVDNADGRNSGTTKPTALIDGVTTPPRGFGIRSYLHQFYQSPTVEDIESAGAWYLLPPPPAQRTGLWLCRLLTVFGLLLLIGGAIAIVAGYTWPHEGVEESIVRIAIYQDEDGNFYVPPEKLAEILQDPMRRWKMIGLCVFASGAVLLALSLLIPTVAHCFKSKRLAAFVSEDGTPNEPPIRIYPAGSNKAEVHHSGTTKGKISPSSGPVPVMEEIAKVQPGEGKKAGDSPKAASADDLLLGDQDIH</sequence>
<dbReference type="GO" id="GO:0043025">
    <property type="term" value="C:neuronal cell body"/>
    <property type="evidence" value="ECO:0007669"/>
    <property type="project" value="TreeGrafter"/>
</dbReference>
<dbReference type="PANTHER" id="PTHR14796">
    <property type="entry name" value="NEURENSIN 1-RELATED"/>
    <property type="match status" value="1"/>
</dbReference>
<accession>A0A183E448</accession>
<name>A0A183E448_9BILA</name>
<dbReference type="GO" id="GO:0007399">
    <property type="term" value="P:nervous system development"/>
    <property type="evidence" value="ECO:0007669"/>
    <property type="project" value="TreeGrafter"/>
</dbReference>
<dbReference type="GO" id="GO:0043005">
    <property type="term" value="C:neuron projection"/>
    <property type="evidence" value="ECO:0007669"/>
    <property type="project" value="TreeGrafter"/>
</dbReference>
<feature type="transmembrane region" description="Helical" evidence="2">
    <location>
        <begin position="148"/>
        <end position="171"/>
    </location>
</feature>
<feature type="compositionally biased region" description="Basic and acidic residues" evidence="1">
    <location>
        <begin position="10"/>
        <end position="19"/>
    </location>
</feature>
<organism evidence="5">
    <name type="scientific">Gongylonema pulchrum</name>
    <dbReference type="NCBI Taxonomy" id="637853"/>
    <lineage>
        <taxon>Eukaryota</taxon>
        <taxon>Metazoa</taxon>
        <taxon>Ecdysozoa</taxon>
        <taxon>Nematoda</taxon>
        <taxon>Chromadorea</taxon>
        <taxon>Rhabditida</taxon>
        <taxon>Spirurina</taxon>
        <taxon>Spiruromorpha</taxon>
        <taxon>Spiruroidea</taxon>
        <taxon>Gongylonematidae</taxon>
        <taxon>Gongylonema</taxon>
    </lineage>
</organism>
<dbReference type="InterPro" id="IPR024883">
    <property type="entry name" value="Neurensin"/>
</dbReference>
<evidence type="ECO:0000313" key="5">
    <source>
        <dbReference type="WBParaSite" id="GPUH_0001576101-mRNA-1"/>
    </source>
</evidence>
<evidence type="ECO:0000313" key="3">
    <source>
        <dbReference type="EMBL" id="VDN26579.1"/>
    </source>
</evidence>
<reference evidence="3 4" key="2">
    <citation type="submission" date="2018-11" db="EMBL/GenBank/DDBJ databases">
        <authorList>
            <consortium name="Pathogen Informatics"/>
        </authorList>
    </citation>
    <scope>NUCLEOTIDE SEQUENCE [LARGE SCALE GENOMIC DNA]</scope>
</reference>
<feature type="transmembrane region" description="Helical" evidence="2">
    <location>
        <begin position="84"/>
        <end position="106"/>
    </location>
</feature>
<dbReference type="GO" id="GO:0030133">
    <property type="term" value="C:transport vesicle"/>
    <property type="evidence" value="ECO:0007669"/>
    <property type="project" value="InterPro"/>
</dbReference>
<protein>
    <submittedName>
        <fullName evidence="5">Transmembrane protein</fullName>
    </submittedName>
</protein>
<reference evidence="5" key="1">
    <citation type="submission" date="2016-06" db="UniProtKB">
        <authorList>
            <consortium name="WormBaseParasite"/>
        </authorList>
    </citation>
    <scope>IDENTIFICATION</scope>
</reference>
<dbReference type="AlphaFoldDB" id="A0A183E448"/>
<dbReference type="Pfam" id="PF14927">
    <property type="entry name" value="Neurensin"/>
    <property type="match status" value="1"/>
</dbReference>
<keyword evidence="2" id="KW-0472">Membrane</keyword>
<dbReference type="WBParaSite" id="GPUH_0001576101-mRNA-1">
    <property type="protein sequence ID" value="GPUH_0001576101-mRNA-1"/>
    <property type="gene ID" value="GPUH_0001576101"/>
</dbReference>
<keyword evidence="2" id="KW-0812">Transmembrane</keyword>
<evidence type="ECO:0000313" key="4">
    <source>
        <dbReference type="Proteomes" id="UP000271098"/>
    </source>
</evidence>
<feature type="region of interest" description="Disordered" evidence="1">
    <location>
        <begin position="1"/>
        <end position="32"/>
    </location>
</feature>
<proteinExistence type="predicted"/>
<evidence type="ECO:0000256" key="1">
    <source>
        <dbReference type="SAM" id="MobiDB-lite"/>
    </source>
</evidence>